<dbReference type="Pfam" id="PF26439">
    <property type="entry name" value="DUF8120"/>
    <property type="match status" value="1"/>
</dbReference>
<organism evidence="3 4">
    <name type="scientific">Halocalculus aciditolerans</name>
    <dbReference type="NCBI Taxonomy" id="1383812"/>
    <lineage>
        <taxon>Archaea</taxon>
        <taxon>Methanobacteriati</taxon>
        <taxon>Methanobacteriota</taxon>
        <taxon>Stenosarchaea group</taxon>
        <taxon>Halobacteria</taxon>
        <taxon>Halobacteriales</taxon>
        <taxon>Halobacteriaceae</taxon>
        <taxon>Halocalculus</taxon>
    </lineage>
</organism>
<accession>A0A830FFH8</accession>
<dbReference type="RefSeq" id="WP_188980317.1">
    <property type="nucleotide sequence ID" value="NZ_BMPG01000004.1"/>
</dbReference>
<reference evidence="3" key="2">
    <citation type="submission" date="2020-09" db="EMBL/GenBank/DDBJ databases">
        <authorList>
            <person name="Sun Q."/>
            <person name="Ohkuma M."/>
        </authorList>
    </citation>
    <scope>NUCLEOTIDE SEQUENCE</scope>
    <source>
        <strain evidence="3">JCM 19596</strain>
    </source>
</reference>
<evidence type="ECO:0000256" key="1">
    <source>
        <dbReference type="SAM" id="Phobius"/>
    </source>
</evidence>
<keyword evidence="1" id="KW-0472">Membrane</keyword>
<dbReference type="InterPro" id="IPR058433">
    <property type="entry name" value="DUF8120"/>
</dbReference>
<reference evidence="3" key="1">
    <citation type="journal article" date="2014" name="Int. J. Syst. Evol. Microbiol.">
        <title>Complete genome sequence of Corynebacterium casei LMG S-19264T (=DSM 44701T), isolated from a smear-ripened cheese.</title>
        <authorList>
            <consortium name="US DOE Joint Genome Institute (JGI-PGF)"/>
            <person name="Walter F."/>
            <person name="Albersmeier A."/>
            <person name="Kalinowski J."/>
            <person name="Ruckert C."/>
        </authorList>
    </citation>
    <scope>NUCLEOTIDE SEQUENCE</scope>
    <source>
        <strain evidence="3">JCM 19596</strain>
    </source>
</reference>
<keyword evidence="1" id="KW-0812">Transmembrane</keyword>
<gene>
    <name evidence="3" type="ORF">GCM10009039_29710</name>
</gene>
<dbReference type="EMBL" id="BMPG01000004">
    <property type="protein sequence ID" value="GGL69767.1"/>
    <property type="molecule type" value="Genomic_DNA"/>
</dbReference>
<proteinExistence type="predicted"/>
<dbReference type="Proteomes" id="UP000607197">
    <property type="component" value="Unassembled WGS sequence"/>
</dbReference>
<protein>
    <recommendedName>
        <fullName evidence="2">DUF8120 domain-containing protein</fullName>
    </recommendedName>
</protein>
<evidence type="ECO:0000313" key="4">
    <source>
        <dbReference type="Proteomes" id="UP000607197"/>
    </source>
</evidence>
<sequence>MPPTHTPRVSPRVYFLLDRATKLAALALLSVALVPEAFPRYSILLGVLGVLVGLITVVVQPEEDDTE</sequence>
<feature type="transmembrane region" description="Helical" evidence="1">
    <location>
        <begin position="12"/>
        <end position="34"/>
    </location>
</feature>
<evidence type="ECO:0000313" key="3">
    <source>
        <dbReference type="EMBL" id="GGL69767.1"/>
    </source>
</evidence>
<keyword evidence="1" id="KW-1133">Transmembrane helix</keyword>
<evidence type="ECO:0000259" key="2">
    <source>
        <dbReference type="Pfam" id="PF26439"/>
    </source>
</evidence>
<feature type="domain" description="DUF8120" evidence="2">
    <location>
        <begin position="4"/>
        <end position="62"/>
    </location>
</feature>
<keyword evidence="4" id="KW-1185">Reference proteome</keyword>
<dbReference type="AlphaFoldDB" id="A0A830FFH8"/>
<feature type="transmembrane region" description="Helical" evidence="1">
    <location>
        <begin position="41"/>
        <end position="59"/>
    </location>
</feature>
<name>A0A830FFH8_9EURY</name>
<comment type="caution">
    <text evidence="3">The sequence shown here is derived from an EMBL/GenBank/DDBJ whole genome shotgun (WGS) entry which is preliminary data.</text>
</comment>